<keyword evidence="1 4" id="KW-0808">Transferase</keyword>
<dbReference type="InterPro" id="IPR002139">
    <property type="entry name" value="Ribo/fructo_kinase"/>
</dbReference>
<dbReference type="OrthoDB" id="9788681at2"/>
<keyword evidence="5" id="KW-1185">Reference proteome</keyword>
<dbReference type="Proteomes" id="UP000215086">
    <property type="component" value="Chromosome"/>
</dbReference>
<dbReference type="EC" id="2.7.1.15" evidence="4"/>
<dbReference type="CDD" id="cd01166">
    <property type="entry name" value="KdgK"/>
    <property type="match status" value="1"/>
</dbReference>
<evidence type="ECO:0000259" key="3">
    <source>
        <dbReference type="Pfam" id="PF00294"/>
    </source>
</evidence>
<dbReference type="InterPro" id="IPR029056">
    <property type="entry name" value="Ribokinase-like"/>
</dbReference>
<reference evidence="4 5" key="1">
    <citation type="journal article" name="Front. Microbiol.">
        <title>Sugar Metabolism of the First Thermophilic Planctomycete Thermogutta terrifontis: Comparative Genomic and Transcriptomic Approaches.</title>
        <authorList>
            <person name="Elcheninov A.G."/>
            <person name="Menzel P."/>
            <person name="Gudbergsdottir S.R."/>
            <person name="Slesarev A.I."/>
            <person name="Kadnikov V.V."/>
            <person name="Krogh A."/>
            <person name="Bonch-Osmolovskaya E.A."/>
            <person name="Peng X."/>
            <person name="Kublanov I.V."/>
        </authorList>
    </citation>
    <scope>NUCLEOTIDE SEQUENCE [LARGE SCALE GENOMIC DNA]</scope>
    <source>
        <strain evidence="4 5">R1</strain>
    </source>
</reference>
<proteinExistence type="predicted"/>
<dbReference type="SUPFAM" id="SSF53613">
    <property type="entry name" value="Ribokinase-like"/>
    <property type="match status" value="1"/>
</dbReference>
<dbReference type="InterPro" id="IPR011611">
    <property type="entry name" value="PfkB_dom"/>
</dbReference>
<dbReference type="EMBL" id="CP018477">
    <property type="protein sequence ID" value="ASV74793.1"/>
    <property type="molecule type" value="Genomic_DNA"/>
</dbReference>
<name>A0A286RFQ8_9BACT</name>
<organism evidence="4 5">
    <name type="scientific">Thermogutta terrifontis</name>
    <dbReference type="NCBI Taxonomy" id="1331910"/>
    <lineage>
        <taxon>Bacteria</taxon>
        <taxon>Pseudomonadati</taxon>
        <taxon>Planctomycetota</taxon>
        <taxon>Planctomycetia</taxon>
        <taxon>Pirellulales</taxon>
        <taxon>Thermoguttaceae</taxon>
        <taxon>Thermogutta</taxon>
    </lineage>
</organism>
<gene>
    <name evidence="4" type="ORF">THTE_2191</name>
</gene>
<dbReference type="Gene3D" id="3.40.1190.20">
    <property type="match status" value="1"/>
</dbReference>
<protein>
    <submittedName>
        <fullName evidence="4">Ribokinase</fullName>
        <ecNumber evidence="4">2.7.1.15</ecNumber>
    </submittedName>
</protein>
<evidence type="ECO:0000313" key="5">
    <source>
        <dbReference type="Proteomes" id="UP000215086"/>
    </source>
</evidence>
<dbReference type="RefSeq" id="WP_157731948.1">
    <property type="nucleotide sequence ID" value="NZ_CP018477.1"/>
</dbReference>
<dbReference type="GO" id="GO:0004747">
    <property type="term" value="F:ribokinase activity"/>
    <property type="evidence" value="ECO:0007669"/>
    <property type="project" value="UniProtKB-EC"/>
</dbReference>
<dbReference type="PRINTS" id="PR00990">
    <property type="entry name" value="RIBOKINASE"/>
</dbReference>
<sequence>MSQALQVISAGILFADIACEPIERLPKAGELVPTSRIQLGLGGCAANVAVDLRKLDVSVGVAGCVGEDFFGQFIQEALTRSGVATAGIRAVPGYGTAATMIVNVQGEDRRFISTPGANVVFHTGDIPTAWLDGARVLYVGGYLMMPGVETDDFANLLATARQRGITVVLDVVLMERKDFQSILRKVLPHVDYFMPNDDEGEIILGVSDPVEQARRFHDMGARNVVITLGEKGCLFVGERGSFRAGVYPTTFVGGAGAGDAFDAGFIMGLLLGESPEGCVRWGSALGASCVRAIGTTEGVFNRAEAEEFLASHQLEITPL</sequence>
<evidence type="ECO:0000256" key="2">
    <source>
        <dbReference type="ARBA" id="ARBA00022777"/>
    </source>
</evidence>
<dbReference type="GO" id="GO:0005829">
    <property type="term" value="C:cytosol"/>
    <property type="evidence" value="ECO:0007669"/>
    <property type="project" value="TreeGrafter"/>
</dbReference>
<dbReference type="PANTHER" id="PTHR10584">
    <property type="entry name" value="SUGAR KINASE"/>
    <property type="match status" value="1"/>
</dbReference>
<feature type="domain" description="Carbohydrate kinase PfkB" evidence="3">
    <location>
        <begin position="25"/>
        <end position="297"/>
    </location>
</feature>
<accession>A0A286RFQ8</accession>
<dbReference type="AlphaFoldDB" id="A0A286RFQ8"/>
<dbReference type="KEGG" id="ttf:THTE_2191"/>
<dbReference type="Pfam" id="PF00294">
    <property type="entry name" value="PfkB"/>
    <property type="match status" value="1"/>
</dbReference>
<keyword evidence="2 4" id="KW-0418">Kinase</keyword>
<evidence type="ECO:0000313" key="4">
    <source>
        <dbReference type="EMBL" id="ASV74793.1"/>
    </source>
</evidence>
<evidence type="ECO:0000256" key="1">
    <source>
        <dbReference type="ARBA" id="ARBA00022679"/>
    </source>
</evidence>
<dbReference type="PANTHER" id="PTHR10584:SF166">
    <property type="entry name" value="RIBOKINASE"/>
    <property type="match status" value="1"/>
</dbReference>